<keyword evidence="2" id="KW-0496">Mitochondrion</keyword>
<accession>A0A3G4RYD2</accession>
<keyword evidence="1" id="KW-0812">Transmembrane</keyword>
<feature type="transmembrane region" description="Helical" evidence="1">
    <location>
        <begin position="12"/>
        <end position="31"/>
    </location>
</feature>
<evidence type="ECO:0000256" key="1">
    <source>
        <dbReference type="SAM" id="Phobius"/>
    </source>
</evidence>
<keyword evidence="1" id="KW-0472">Membrane</keyword>
<protein>
    <submittedName>
        <fullName evidence="2">ATP synthase F0 subunit 8</fullName>
    </submittedName>
</protein>
<reference evidence="2" key="1">
    <citation type="journal article" date="2015" name="Mol. Biol. Evol.">
        <title>Soup to Tree: The Phylogeny of Beetles Inferred by Mitochondrial Metagenomics of a Bornean Rainforest Sample.</title>
        <authorList>
            <person name="Crampton-Platt A."/>
            <person name="Timmermans M.J."/>
            <person name="Gimmel M.L."/>
            <person name="Kutty S.N."/>
            <person name="Cockerill T.D."/>
            <person name="Vun Khen C."/>
            <person name="Vogler A.P."/>
        </authorList>
    </citation>
    <scope>NUCLEOTIDE SEQUENCE</scope>
</reference>
<sequence length="51" mass="6452">MYHMSPLDWLTLMTYFTMIMLMFNTLNYFNLQFKITKNKMKSYISKLNWKW</sequence>
<gene>
    <name evidence="2" type="primary">atp8</name>
</gene>
<dbReference type="AlphaFoldDB" id="A0A3G4RYD2"/>
<evidence type="ECO:0000313" key="2">
    <source>
        <dbReference type="EMBL" id="AYU71297.1"/>
    </source>
</evidence>
<reference evidence="2" key="2">
    <citation type="submission" date="2018-09" db="EMBL/GenBank/DDBJ databases">
        <authorList>
            <person name="James G."/>
        </authorList>
    </citation>
    <scope>NUCLEOTIDE SEQUENCE</scope>
</reference>
<name>A0A3G4RYD2_9COLE</name>
<dbReference type="EMBL" id="MH923241">
    <property type="protein sequence ID" value="AYU71297.1"/>
    <property type="molecule type" value="Genomic_DNA"/>
</dbReference>
<keyword evidence="1" id="KW-1133">Transmembrane helix</keyword>
<organism evidence="2">
    <name type="scientific">Eucnemidae sp. 4 ACP-2013</name>
    <dbReference type="NCBI Taxonomy" id="1434503"/>
    <lineage>
        <taxon>Eukaryota</taxon>
        <taxon>Metazoa</taxon>
        <taxon>Ecdysozoa</taxon>
        <taxon>Arthropoda</taxon>
        <taxon>Hexapoda</taxon>
        <taxon>Insecta</taxon>
        <taxon>Pterygota</taxon>
        <taxon>Neoptera</taxon>
        <taxon>Endopterygota</taxon>
        <taxon>Coleoptera</taxon>
        <taxon>Polyphaga</taxon>
        <taxon>Elateriformia</taxon>
        <taxon>Elateroidea</taxon>
        <taxon>Eucnemidae</taxon>
    </lineage>
</organism>
<geneLocation type="mitochondrion" evidence="2"/>
<proteinExistence type="predicted"/>